<accession>A0A4Q7MZ52</accession>
<name>A0A4Q7MZ52_9BACT</name>
<dbReference type="GO" id="GO:0046872">
    <property type="term" value="F:metal ion binding"/>
    <property type="evidence" value="ECO:0007669"/>
    <property type="project" value="UniProtKB-KW"/>
</dbReference>
<dbReference type="CDD" id="cd08577">
    <property type="entry name" value="PI-PLCc_GDPD_SF_unchar3"/>
    <property type="match status" value="1"/>
</dbReference>
<keyword evidence="3" id="KW-0460">Magnesium</keyword>
<dbReference type="Proteomes" id="UP000293874">
    <property type="component" value="Unassembled WGS sequence"/>
</dbReference>
<dbReference type="GO" id="GO:0006629">
    <property type="term" value="P:lipid metabolic process"/>
    <property type="evidence" value="ECO:0007669"/>
    <property type="project" value="InterPro"/>
</dbReference>
<evidence type="ECO:0000256" key="4">
    <source>
        <dbReference type="RuleBase" id="RU003946"/>
    </source>
</evidence>
<dbReference type="EMBL" id="SGXA01000001">
    <property type="protein sequence ID" value="RZS74162.1"/>
    <property type="molecule type" value="Genomic_DNA"/>
</dbReference>
<keyword evidence="1" id="KW-0597">Phosphoprotein</keyword>
<comment type="caution">
    <text evidence="5">The sequence shown here is derived from an EMBL/GenBank/DDBJ whole genome shotgun (WGS) entry which is preliminary data.</text>
</comment>
<evidence type="ECO:0000313" key="5">
    <source>
        <dbReference type="EMBL" id="RZS74162.1"/>
    </source>
</evidence>
<sequence>MRGILILLLLAGLSARSQPKDCNTSNAHSHNDYEQPIPFFDAVSRQFGSIEADVFYQAEPEELWVAHTKEELKTKKRSLDSLYLIPLVKQIRQNNGFIWTDRTRRLQLMIDLKTAAAPTLGLLIKKLEKYPELINCPVLRIVISGNRPDPSLYRSFPSFIWFDGNIGTQYSAAALSRIAMLSAPLQQFTSWNGKGRIPEKELQPLVQAIADAHALQKPVRFWGSPDNINTWYTMIRLKVDFINTDRIQPLADFLNKLPQRISLNNRPHEVYRPNFKTDGVNKPVKNIILLIGDGMGVPQIYAGYTANHGQLSLFNMRNTGLSKTSSHDHYITDSAPGSTAFSSGEKTNNRFVGVDHTGAKLAVIPELIYPKMLSGIVTSGDITDATPADFYAHRMARDSAVAIFEDLAASPVQLVMGAGNRNFNQELHQSIQQRGFSITGDLDSVPAATKQKWIVMDTLAGKPAAGGRGEWLSKAFSKSLHILSSSGKGFFLMTEGAQIDHGGHDNSLHWLVTEMLDFDKVVGKALEFADKNGETLVIVTADHETGGLTLLEGDYGTGSVSGQFSTDDHTALPVPVFAYGPQSHLFRGVYENTEIFHRIMEVLGLKKK</sequence>
<dbReference type="InterPro" id="IPR017850">
    <property type="entry name" value="Alkaline_phosphatase_core_sf"/>
</dbReference>
<feature type="binding site" evidence="3">
    <location>
        <position position="384"/>
    </location>
    <ligand>
        <name>Mg(2+)</name>
        <dbReference type="ChEBI" id="CHEBI:18420"/>
    </ligand>
</feature>
<reference evidence="5 6" key="1">
    <citation type="submission" date="2019-02" db="EMBL/GenBank/DDBJ databases">
        <title>Genomic Encyclopedia of Type Strains, Phase IV (KMG-IV): sequencing the most valuable type-strain genomes for metagenomic binning, comparative biology and taxonomic classification.</title>
        <authorList>
            <person name="Goeker M."/>
        </authorList>
    </citation>
    <scope>NUCLEOTIDE SEQUENCE [LARGE SCALE GENOMIC DNA]</scope>
    <source>
        <strain evidence="5 6">DSM 18116</strain>
    </source>
</reference>
<dbReference type="Pfam" id="PF00245">
    <property type="entry name" value="Alk_phosphatase"/>
    <property type="match status" value="3"/>
</dbReference>
<gene>
    <name evidence="5" type="ORF">EV199_0006</name>
</gene>
<keyword evidence="3" id="KW-0479">Metal-binding</keyword>
<evidence type="ECO:0000256" key="1">
    <source>
        <dbReference type="ARBA" id="ARBA00022553"/>
    </source>
</evidence>
<keyword evidence="6" id="KW-1185">Reference proteome</keyword>
<dbReference type="InterPro" id="IPR001952">
    <property type="entry name" value="Alkaline_phosphatase"/>
</dbReference>
<protein>
    <submittedName>
        <fullName evidence="5">Alkaline phosphatase</fullName>
    </submittedName>
</protein>
<dbReference type="SUPFAM" id="SSF53649">
    <property type="entry name" value="Alkaline phosphatase-like"/>
    <property type="match status" value="1"/>
</dbReference>
<feature type="binding site" evidence="3">
    <location>
        <position position="542"/>
    </location>
    <ligand>
        <name>Zn(2+)</name>
        <dbReference type="ChEBI" id="CHEBI:29105"/>
        <label>2</label>
    </ligand>
</feature>
<dbReference type="InterPro" id="IPR039559">
    <property type="entry name" value="AIM6_PI-PLC-like_dom"/>
</dbReference>
<feature type="active site" description="Phosphoserine intermediate" evidence="2">
    <location>
        <position position="334"/>
    </location>
</feature>
<dbReference type="InterPro" id="IPR017946">
    <property type="entry name" value="PLC-like_Pdiesterase_TIM-brl"/>
</dbReference>
<dbReference type="SUPFAM" id="SSF51695">
    <property type="entry name" value="PLC-like phosphodiesterases"/>
    <property type="match status" value="1"/>
</dbReference>
<dbReference type="PRINTS" id="PR00113">
    <property type="entry name" value="ALKPHPHTASE"/>
</dbReference>
<dbReference type="RefSeq" id="WP_158643899.1">
    <property type="nucleotide sequence ID" value="NZ_CP042431.1"/>
</dbReference>
<dbReference type="AlphaFoldDB" id="A0A4Q7MZ52"/>
<proteinExistence type="inferred from homology"/>
<dbReference type="PANTHER" id="PTHR11596:SF5">
    <property type="entry name" value="ALKALINE PHOSPHATASE"/>
    <property type="match status" value="1"/>
</dbReference>
<feature type="binding site" evidence="3">
    <location>
        <position position="293"/>
    </location>
    <ligand>
        <name>Zn(2+)</name>
        <dbReference type="ChEBI" id="CHEBI:29105"/>
        <label>2</label>
    </ligand>
</feature>
<feature type="binding site" evidence="3">
    <location>
        <position position="543"/>
    </location>
    <ligand>
        <name>Zn(2+)</name>
        <dbReference type="ChEBI" id="CHEBI:29105"/>
        <label>2</label>
    </ligand>
</feature>
<evidence type="ECO:0000313" key="6">
    <source>
        <dbReference type="Proteomes" id="UP000293874"/>
    </source>
</evidence>
<feature type="binding site" evidence="3">
    <location>
        <position position="500"/>
    </location>
    <ligand>
        <name>Zn(2+)</name>
        <dbReference type="ChEBI" id="CHEBI:29105"/>
        <label>2</label>
    </ligand>
</feature>
<dbReference type="Pfam" id="PF13653">
    <property type="entry name" value="GDPD_2"/>
    <property type="match status" value="1"/>
</dbReference>
<comment type="similarity">
    <text evidence="4">Belongs to the alkaline phosphatase family.</text>
</comment>
<dbReference type="PANTHER" id="PTHR11596">
    <property type="entry name" value="ALKALINE PHOSPHATASE"/>
    <property type="match status" value="1"/>
</dbReference>
<feature type="binding site" evidence="3">
    <location>
        <position position="504"/>
    </location>
    <ligand>
        <name>Zn(2+)</name>
        <dbReference type="ChEBI" id="CHEBI:29105"/>
        <label>2</label>
    </ligand>
</feature>
<dbReference type="OrthoDB" id="9794455at2"/>
<dbReference type="SMART" id="SM00098">
    <property type="entry name" value="alkPPc"/>
    <property type="match status" value="1"/>
</dbReference>
<comment type="cofactor">
    <cofactor evidence="3">
        <name>Mg(2+)</name>
        <dbReference type="ChEBI" id="CHEBI:18420"/>
    </cofactor>
    <text evidence="3">Binds 1 Mg(2+) ion.</text>
</comment>
<comment type="cofactor">
    <cofactor evidence="3">
        <name>Zn(2+)</name>
        <dbReference type="ChEBI" id="CHEBI:29105"/>
    </cofactor>
    <text evidence="3">Binds 2 Zn(2+) ions.</text>
</comment>
<organism evidence="5 6">
    <name type="scientific">Pseudobacter ginsenosidimutans</name>
    <dbReference type="NCBI Taxonomy" id="661488"/>
    <lineage>
        <taxon>Bacteria</taxon>
        <taxon>Pseudomonadati</taxon>
        <taxon>Bacteroidota</taxon>
        <taxon>Chitinophagia</taxon>
        <taxon>Chitinophagales</taxon>
        <taxon>Chitinophagaceae</taxon>
        <taxon>Pseudobacter</taxon>
    </lineage>
</organism>
<evidence type="ECO:0000256" key="3">
    <source>
        <dbReference type="PIRSR" id="PIRSR601952-2"/>
    </source>
</evidence>
<feature type="binding site" evidence="3">
    <location>
        <position position="495"/>
    </location>
    <ligand>
        <name>Mg(2+)</name>
        <dbReference type="ChEBI" id="CHEBI:18420"/>
    </ligand>
</feature>
<dbReference type="GO" id="GO:0008081">
    <property type="term" value="F:phosphoric diester hydrolase activity"/>
    <property type="evidence" value="ECO:0007669"/>
    <property type="project" value="InterPro"/>
</dbReference>
<feature type="binding site" evidence="3">
    <location>
        <position position="293"/>
    </location>
    <ligand>
        <name>Mg(2+)</name>
        <dbReference type="ChEBI" id="CHEBI:18420"/>
    </ligand>
</feature>
<dbReference type="GO" id="GO:0004035">
    <property type="term" value="F:alkaline phosphatase activity"/>
    <property type="evidence" value="ECO:0007669"/>
    <property type="project" value="TreeGrafter"/>
</dbReference>
<keyword evidence="3" id="KW-0862">Zinc</keyword>
<feature type="binding site" evidence="3">
    <location>
        <position position="386"/>
    </location>
    <ligand>
        <name>Mg(2+)</name>
        <dbReference type="ChEBI" id="CHEBI:18420"/>
    </ligand>
</feature>
<dbReference type="CDD" id="cd16012">
    <property type="entry name" value="ALP"/>
    <property type="match status" value="1"/>
</dbReference>
<evidence type="ECO:0000256" key="2">
    <source>
        <dbReference type="PIRSR" id="PIRSR601952-1"/>
    </source>
</evidence>
<dbReference type="Gene3D" id="3.40.720.10">
    <property type="entry name" value="Alkaline Phosphatase, subunit A"/>
    <property type="match status" value="1"/>
</dbReference>